<dbReference type="EMBL" id="CP054617">
    <property type="protein sequence ID" value="QKS49984.1"/>
    <property type="molecule type" value="Genomic_DNA"/>
</dbReference>
<dbReference type="Proteomes" id="UP000509702">
    <property type="component" value="Plasmid unnamed3"/>
</dbReference>
<dbReference type="PANTHER" id="PTHR44196:SF1">
    <property type="entry name" value="DEHYDROGENASE_REDUCTASE SDR FAMILY MEMBER 7B"/>
    <property type="match status" value="1"/>
</dbReference>
<reference evidence="4 5" key="1">
    <citation type="submission" date="2020-06" db="EMBL/GenBank/DDBJ databases">
        <title>Complete genome of Azosprillum oryzae KACC14407.</title>
        <authorList>
            <person name="Kim M."/>
            <person name="Park Y.-J."/>
            <person name="Shin J.-H."/>
        </authorList>
    </citation>
    <scope>NUCLEOTIDE SEQUENCE [LARGE SCALE GENOMIC DNA]</scope>
    <source>
        <strain evidence="4 5">KACC 14407</strain>
        <plasmid evidence="4 5">unnamed3</plasmid>
    </source>
</reference>
<keyword evidence="2" id="KW-0560">Oxidoreductase</keyword>
<dbReference type="PRINTS" id="PR00081">
    <property type="entry name" value="GDHRDH"/>
</dbReference>
<dbReference type="InterPro" id="IPR036291">
    <property type="entry name" value="NAD(P)-bd_dom_sf"/>
</dbReference>
<keyword evidence="4" id="KW-0614">Plasmid</keyword>
<dbReference type="KEGG" id="aoz:HUE56_05530"/>
<dbReference type="SUPFAM" id="SSF51735">
    <property type="entry name" value="NAD(P)-binding Rossmann-fold domains"/>
    <property type="match status" value="1"/>
</dbReference>
<dbReference type="InterPro" id="IPR002347">
    <property type="entry name" value="SDR_fam"/>
</dbReference>
<dbReference type="InterPro" id="IPR057326">
    <property type="entry name" value="KR_dom"/>
</dbReference>
<dbReference type="RefSeq" id="WP_149198770.1">
    <property type="nucleotide sequence ID" value="NZ_BSOV01000071.1"/>
</dbReference>
<evidence type="ECO:0000256" key="2">
    <source>
        <dbReference type="ARBA" id="ARBA00023002"/>
    </source>
</evidence>
<dbReference type="GO" id="GO:0016491">
    <property type="term" value="F:oxidoreductase activity"/>
    <property type="evidence" value="ECO:0007669"/>
    <property type="project" value="UniProtKB-KW"/>
</dbReference>
<dbReference type="SMART" id="SM00822">
    <property type="entry name" value="PKS_KR"/>
    <property type="match status" value="1"/>
</dbReference>
<dbReference type="PANTHER" id="PTHR44196">
    <property type="entry name" value="DEHYDROGENASE/REDUCTASE SDR FAMILY MEMBER 7B"/>
    <property type="match status" value="1"/>
</dbReference>
<dbReference type="Pfam" id="PF00106">
    <property type="entry name" value="adh_short"/>
    <property type="match status" value="1"/>
</dbReference>
<keyword evidence="5" id="KW-1185">Reference proteome</keyword>
<evidence type="ECO:0000256" key="1">
    <source>
        <dbReference type="ARBA" id="ARBA00006484"/>
    </source>
</evidence>
<dbReference type="AlphaFoldDB" id="A0A6N1ALI2"/>
<dbReference type="GO" id="GO:0016020">
    <property type="term" value="C:membrane"/>
    <property type="evidence" value="ECO:0007669"/>
    <property type="project" value="TreeGrafter"/>
</dbReference>
<accession>A0A6N1ALI2</accession>
<evidence type="ECO:0000313" key="5">
    <source>
        <dbReference type="Proteomes" id="UP000509702"/>
    </source>
</evidence>
<feature type="domain" description="Ketoreductase" evidence="3">
    <location>
        <begin position="18"/>
        <end position="194"/>
    </location>
</feature>
<comment type="similarity">
    <text evidence="1">Belongs to the short-chain dehydrogenases/reductases (SDR) family.</text>
</comment>
<protein>
    <submittedName>
        <fullName evidence="4">SDR family NAD(P)-dependent oxidoreductase</fullName>
    </submittedName>
</protein>
<dbReference type="Gene3D" id="3.40.50.720">
    <property type="entry name" value="NAD(P)-binding Rossmann-like Domain"/>
    <property type="match status" value="1"/>
</dbReference>
<evidence type="ECO:0000313" key="4">
    <source>
        <dbReference type="EMBL" id="QKS49984.1"/>
    </source>
</evidence>
<proteinExistence type="inferred from homology"/>
<sequence>MDGTGGEAESEPDGKAPGITWITGASSGIGRALAIHLADGGARVALSARSVEDLTATVQHSPDRMRLFPLDVTDRVATTATVAAIERWFGPIDRAVLNAGTHSPMSLEDFSADTARRLMEVNYMGVVHGLEALLPRMRARGCGQVAVVASVAGYRGLPTAAAYGPTKAALINLCESLKPDCDRAGIRLQLVCPGFVDTPLTARNPFPMPDLMPVEDAARQLADEMEGDGFEITFPKRFTRKLKLARCLPYRLYFPLVRKATGT</sequence>
<name>A0A6N1ALI2_9PROT</name>
<dbReference type="OrthoDB" id="335726at2"/>
<geneLocation type="plasmid" evidence="4 5">
    <name>unnamed3</name>
</geneLocation>
<gene>
    <name evidence="4" type="ORF">HUE56_05530</name>
</gene>
<evidence type="ECO:0000259" key="3">
    <source>
        <dbReference type="SMART" id="SM00822"/>
    </source>
</evidence>
<organism evidence="4 5">
    <name type="scientific">Azospirillum oryzae</name>
    <dbReference type="NCBI Taxonomy" id="286727"/>
    <lineage>
        <taxon>Bacteria</taxon>
        <taxon>Pseudomonadati</taxon>
        <taxon>Pseudomonadota</taxon>
        <taxon>Alphaproteobacteria</taxon>
        <taxon>Rhodospirillales</taxon>
        <taxon>Azospirillaceae</taxon>
        <taxon>Azospirillum</taxon>
    </lineage>
</organism>